<reference evidence="2" key="1">
    <citation type="journal article" date="2019" name="Int. J. Syst. Evol. Microbiol.">
        <title>The Global Catalogue of Microorganisms (GCM) 10K type strain sequencing project: providing services to taxonomists for standard genome sequencing and annotation.</title>
        <authorList>
            <consortium name="The Broad Institute Genomics Platform"/>
            <consortium name="The Broad Institute Genome Sequencing Center for Infectious Disease"/>
            <person name="Wu L."/>
            <person name="Ma J."/>
        </authorList>
    </citation>
    <scope>NUCLEOTIDE SEQUENCE [LARGE SCALE GENOMIC DNA]</scope>
    <source>
        <strain evidence="2">TISTR 1906</strain>
    </source>
</reference>
<comment type="caution">
    <text evidence="1">The sequence shown here is derived from an EMBL/GenBank/DDBJ whole genome shotgun (WGS) entry which is preliminary data.</text>
</comment>
<gene>
    <name evidence="1" type="ORF">ACFSW6_06225</name>
</gene>
<evidence type="ECO:0000313" key="1">
    <source>
        <dbReference type="EMBL" id="MFD2753676.1"/>
    </source>
</evidence>
<evidence type="ECO:0000313" key="2">
    <source>
        <dbReference type="Proteomes" id="UP001597463"/>
    </source>
</evidence>
<protein>
    <submittedName>
        <fullName evidence="1">Uncharacterized protein</fullName>
    </submittedName>
</protein>
<proteinExistence type="predicted"/>
<keyword evidence="2" id="KW-1185">Reference proteome</keyword>
<sequence>MVGRGFRKKHGCRRLLDSKRGAFDARCN</sequence>
<name>A0ABW5UJF5_9BURK</name>
<dbReference type="EMBL" id="JBHUMV010000002">
    <property type="protein sequence ID" value="MFD2753676.1"/>
    <property type="molecule type" value="Genomic_DNA"/>
</dbReference>
<dbReference type="Proteomes" id="UP001597463">
    <property type="component" value="Unassembled WGS sequence"/>
</dbReference>
<dbReference type="RefSeq" id="WP_377776009.1">
    <property type="nucleotide sequence ID" value="NZ_JBHUMV010000002.1"/>
</dbReference>
<dbReference type="NCBIfam" id="TIGR01053">
    <property type="entry name" value="LSD1"/>
    <property type="match status" value="1"/>
</dbReference>
<organism evidence="1 2">
    <name type="scientific">Comamonas terrae</name>
    <dbReference type="NCBI Taxonomy" id="673548"/>
    <lineage>
        <taxon>Bacteria</taxon>
        <taxon>Pseudomonadati</taxon>
        <taxon>Pseudomonadota</taxon>
        <taxon>Betaproteobacteria</taxon>
        <taxon>Burkholderiales</taxon>
        <taxon>Comamonadaceae</taxon>
        <taxon>Comamonas</taxon>
    </lineage>
</organism>
<accession>A0ABW5UJF5</accession>